<organism evidence="1 2">
    <name type="scientific">Rhizopogon vesiculosus</name>
    <dbReference type="NCBI Taxonomy" id="180088"/>
    <lineage>
        <taxon>Eukaryota</taxon>
        <taxon>Fungi</taxon>
        <taxon>Dikarya</taxon>
        <taxon>Basidiomycota</taxon>
        <taxon>Agaricomycotina</taxon>
        <taxon>Agaricomycetes</taxon>
        <taxon>Agaricomycetidae</taxon>
        <taxon>Boletales</taxon>
        <taxon>Suillineae</taxon>
        <taxon>Rhizopogonaceae</taxon>
        <taxon>Rhizopogon</taxon>
    </lineage>
</organism>
<name>A0A1J8REF1_9AGAM</name>
<dbReference type="EMBL" id="LVVM01000699">
    <property type="protein sequence ID" value="OJA20146.1"/>
    <property type="molecule type" value="Genomic_DNA"/>
</dbReference>
<dbReference type="AlphaFoldDB" id="A0A1J8REF1"/>
<protein>
    <recommendedName>
        <fullName evidence="3">HAT C-terminal dimerisation domain-containing protein</fullName>
    </recommendedName>
</protein>
<reference evidence="1 2" key="1">
    <citation type="submission" date="2016-03" db="EMBL/GenBank/DDBJ databases">
        <title>Comparative genomics of the ectomycorrhizal sister species Rhizopogon vinicolor and Rhizopogon vesiculosus (Basidiomycota: Boletales) reveals a divergence of the mating type B locus.</title>
        <authorList>
            <person name="Mujic A.B."/>
            <person name="Kuo A."/>
            <person name="Tritt A."/>
            <person name="Lipzen A."/>
            <person name="Chen C."/>
            <person name="Johnson J."/>
            <person name="Sharma A."/>
            <person name="Barry K."/>
            <person name="Grigoriev I.V."/>
            <person name="Spatafora J.W."/>
        </authorList>
    </citation>
    <scope>NUCLEOTIDE SEQUENCE [LARGE SCALE GENOMIC DNA]</scope>
    <source>
        <strain evidence="1 2">AM-OR11-056</strain>
    </source>
</reference>
<evidence type="ECO:0008006" key="3">
    <source>
        <dbReference type="Google" id="ProtNLM"/>
    </source>
</evidence>
<comment type="caution">
    <text evidence="1">The sequence shown here is derived from an EMBL/GenBank/DDBJ whole genome shotgun (WGS) entry which is preliminary data.</text>
</comment>
<proteinExistence type="predicted"/>
<evidence type="ECO:0000313" key="1">
    <source>
        <dbReference type="EMBL" id="OJA20146.1"/>
    </source>
</evidence>
<dbReference type="OrthoDB" id="1715602at2759"/>
<sequence>MAHVPQCLVEFLNKSKNIFDNLLALAPPKPANLGSELDHYLIMDVEHVTDPIAWWYEHHTYYQAPTSMENLSLWLMKANSTIDEDIVSQCFQSSIVVLPDVATPLG</sequence>
<evidence type="ECO:0000313" key="2">
    <source>
        <dbReference type="Proteomes" id="UP000183567"/>
    </source>
</evidence>
<accession>A0A1J8REF1</accession>
<gene>
    <name evidence="1" type="ORF">AZE42_12779</name>
</gene>
<dbReference type="Proteomes" id="UP000183567">
    <property type="component" value="Unassembled WGS sequence"/>
</dbReference>
<keyword evidence="2" id="KW-1185">Reference proteome</keyword>